<dbReference type="Gene3D" id="3.40.350.10">
    <property type="entry name" value="Creatinase/prolidase N-terminal domain"/>
    <property type="match status" value="1"/>
</dbReference>
<feature type="domain" description="Creatinase N-terminal" evidence="7">
    <location>
        <begin position="35"/>
        <end position="170"/>
    </location>
</feature>
<protein>
    <submittedName>
        <fullName evidence="8">Aminopeptidase P family protein</fullName>
    </submittedName>
</protein>
<dbReference type="GO" id="GO:0004177">
    <property type="term" value="F:aminopeptidase activity"/>
    <property type="evidence" value="ECO:0007669"/>
    <property type="project" value="UniProtKB-KW"/>
</dbReference>
<evidence type="ECO:0000256" key="2">
    <source>
        <dbReference type="ARBA" id="ARBA00022723"/>
    </source>
</evidence>
<dbReference type="AlphaFoldDB" id="A0A847SGS0"/>
<dbReference type="EMBL" id="JABAIM010000003">
    <property type="protein sequence ID" value="NLR76399.1"/>
    <property type="molecule type" value="Genomic_DNA"/>
</dbReference>
<evidence type="ECO:0000313" key="9">
    <source>
        <dbReference type="Proteomes" id="UP000587991"/>
    </source>
</evidence>
<keyword evidence="1" id="KW-0645">Protease</keyword>
<evidence type="ECO:0000313" key="8">
    <source>
        <dbReference type="EMBL" id="NLR76399.1"/>
    </source>
</evidence>
<dbReference type="Gene3D" id="3.90.230.10">
    <property type="entry name" value="Creatinase/methionine aminopeptidase superfamily"/>
    <property type="match status" value="1"/>
</dbReference>
<organism evidence="8 9">
    <name type="scientific">Leeia aquatica</name>
    <dbReference type="NCBI Taxonomy" id="2725557"/>
    <lineage>
        <taxon>Bacteria</taxon>
        <taxon>Pseudomonadati</taxon>
        <taxon>Pseudomonadota</taxon>
        <taxon>Betaproteobacteria</taxon>
        <taxon>Neisseriales</taxon>
        <taxon>Leeiaceae</taxon>
        <taxon>Leeia</taxon>
    </lineage>
</organism>
<evidence type="ECO:0000256" key="5">
    <source>
        <dbReference type="RuleBase" id="RU000590"/>
    </source>
</evidence>
<dbReference type="InterPro" id="IPR050659">
    <property type="entry name" value="Peptidase_M24B"/>
</dbReference>
<dbReference type="Proteomes" id="UP000587991">
    <property type="component" value="Unassembled WGS sequence"/>
</dbReference>
<dbReference type="PANTHER" id="PTHR46112">
    <property type="entry name" value="AMINOPEPTIDASE"/>
    <property type="match status" value="1"/>
</dbReference>
<dbReference type="PROSITE" id="PS00491">
    <property type="entry name" value="PROLINE_PEPTIDASE"/>
    <property type="match status" value="1"/>
</dbReference>
<gene>
    <name evidence="8" type="ORF">HF682_14625</name>
</gene>
<dbReference type="SUPFAM" id="SSF55920">
    <property type="entry name" value="Creatinase/aminopeptidase"/>
    <property type="match status" value="1"/>
</dbReference>
<keyword evidence="3" id="KW-0378">Hydrolase</keyword>
<dbReference type="RefSeq" id="WP_168878053.1">
    <property type="nucleotide sequence ID" value="NZ_JABAIM010000003.1"/>
</dbReference>
<dbReference type="InterPro" id="IPR036005">
    <property type="entry name" value="Creatinase/aminopeptidase-like"/>
</dbReference>
<dbReference type="Pfam" id="PF00557">
    <property type="entry name" value="Peptidase_M24"/>
    <property type="match status" value="1"/>
</dbReference>
<dbReference type="PANTHER" id="PTHR46112:SF3">
    <property type="entry name" value="AMINOPEPTIDASE YPDF"/>
    <property type="match status" value="1"/>
</dbReference>
<keyword evidence="8" id="KW-0031">Aminopeptidase</keyword>
<comment type="caution">
    <text evidence="8">The sequence shown here is derived from an EMBL/GenBank/DDBJ whole genome shotgun (WGS) entry which is preliminary data.</text>
</comment>
<evidence type="ECO:0000256" key="3">
    <source>
        <dbReference type="ARBA" id="ARBA00022801"/>
    </source>
</evidence>
<keyword evidence="4" id="KW-0482">Metalloprotease</keyword>
<dbReference type="InterPro" id="IPR000587">
    <property type="entry name" value="Creatinase_N"/>
</dbReference>
<dbReference type="SUPFAM" id="SSF53092">
    <property type="entry name" value="Creatinase/prolidase N-terminal domain"/>
    <property type="match status" value="1"/>
</dbReference>
<accession>A0A847SGS0</accession>
<comment type="similarity">
    <text evidence="5">Belongs to the peptidase M24B family.</text>
</comment>
<evidence type="ECO:0000256" key="4">
    <source>
        <dbReference type="ARBA" id="ARBA00023049"/>
    </source>
</evidence>
<name>A0A847SGS0_9NEIS</name>
<sequence length="406" mass="44371">MSIGIGGSTPEAALARLSDMTAGARPIEQAEYQARIAKAQAYMQANGIDAVYLHAGTDLYYFTGTRWNPSERMVGALLPAQGPVRYISPWFEIGTLRDYMAVEGEVLAWHEHESPYALFVRMLDTLPAQGRRPVIGLSESTPFFVVNGIQKLTSAHDFVDAKPVTAHCRTCKSPAEIALMQRAKDMTLEVHKAVASILHEGITTTEVEAFIEAAHRKVGANGSYFCIVLFGEASAFPHGVKYPQTLKQGDMVLIDTGCKLHSYISDITRSYVFGEASPRQREIWNAEKAAQAAAFKAAQLGVPCKEVDAAARRCLAAHGLSAGYDLPGLPHRTGHGIGLDIHEWPYLVGSDDTPLQVGMCFSNEPMICVPGEFGIRLEDHFYMSEDGPRWFTQPSHSIDDPFGLAA</sequence>
<evidence type="ECO:0000256" key="1">
    <source>
        <dbReference type="ARBA" id="ARBA00022670"/>
    </source>
</evidence>
<keyword evidence="9" id="KW-1185">Reference proteome</keyword>
<dbReference type="InterPro" id="IPR001131">
    <property type="entry name" value="Peptidase_M24B_aminopep-P_CS"/>
</dbReference>
<evidence type="ECO:0000259" key="6">
    <source>
        <dbReference type="Pfam" id="PF00557"/>
    </source>
</evidence>
<dbReference type="Pfam" id="PF01321">
    <property type="entry name" value="Creatinase_N"/>
    <property type="match status" value="1"/>
</dbReference>
<keyword evidence="2 5" id="KW-0479">Metal-binding</keyword>
<dbReference type="GO" id="GO:0006508">
    <property type="term" value="P:proteolysis"/>
    <property type="evidence" value="ECO:0007669"/>
    <property type="project" value="UniProtKB-KW"/>
</dbReference>
<evidence type="ECO:0000259" key="7">
    <source>
        <dbReference type="Pfam" id="PF01321"/>
    </source>
</evidence>
<dbReference type="GO" id="GO:0046872">
    <property type="term" value="F:metal ion binding"/>
    <property type="evidence" value="ECO:0007669"/>
    <property type="project" value="UniProtKB-KW"/>
</dbReference>
<proteinExistence type="inferred from homology"/>
<dbReference type="InterPro" id="IPR029149">
    <property type="entry name" value="Creatin/AminoP/Spt16_N"/>
</dbReference>
<feature type="domain" description="Peptidase M24" evidence="6">
    <location>
        <begin position="179"/>
        <end position="384"/>
    </location>
</feature>
<reference evidence="8 9" key="1">
    <citation type="submission" date="2020-04" db="EMBL/GenBank/DDBJ databases">
        <title>Draft genome of Leeia sp. IMCC25680.</title>
        <authorList>
            <person name="Song J."/>
            <person name="Cho J.-C."/>
        </authorList>
    </citation>
    <scope>NUCLEOTIDE SEQUENCE [LARGE SCALE GENOMIC DNA]</scope>
    <source>
        <strain evidence="8 9">IMCC25680</strain>
    </source>
</reference>
<dbReference type="GO" id="GO:0008237">
    <property type="term" value="F:metallopeptidase activity"/>
    <property type="evidence" value="ECO:0007669"/>
    <property type="project" value="UniProtKB-KW"/>
</dbReference>
<dbReference type="InterPro" id="IPR000994">
    <property type="entry name" value="Pept_M24"/>
</dbReference>